<sequence>MQACSLNVRQFLKALGDLRCRRRFVTRTARVENDGTVVSYWPFSASSKSARASSTRPAL</sequence>
<evidence type="ECO:0000313" key="1">
    <source>
        <dbReference type="EMBL" id="KAG5460045.1"/>
    </source>
</evidence>
<accession>A0A8H7ZVG5</accession>
<name>A0A8H7ZVG5_9FUNG</name>
<evidence type="ECO:0000313" key="2">
    <source>
        <dbReference type="Proteomes" id="UP000673691"/>
    </source>
</evidence>
<proteinExistence type="predicted"/>
<dbReference type="Proteomes" id="UP000673691">
    <property type="component" value="Unassembled WGS sequence"/>
</dbReference>
<reference evidence="1 2" key="1">
    <citation type="journal article" name="Sci. Rep.">
        <title>Genome-scale phylogenetic analyses confirm Olpidium as the closest living zoosporic fungus to the non-flagellated, terrestrial fungi.</title>
        <authorList>
            <person name="Chang Y."/>
            <person name="Rochon D."/>
            <person name="Sekimoto S."/>
            <person name="Wang Y."/>
            <person name="Chovatia M."/>
            <person name="Sandor L."/>
            <person name="Salamov A."/>
            <person name="Grigoriev I.V."/>
            <person name="Stajich J.E."/>
            <person name="Spatafora J.W."/>
        </authorList>
    </citation>
    <scope>NUCLEOTIDE SEQUENCE [LARGE SCALE GENOMIC DNA]</scope>
    <source>
        <strain evidence="1">S191</strain>
    </source>
</reference>
<keyword evidence="2" id="KW-1185">Reference proteome</keyword>
<protein>
    <submittedName>
        <fullName evidence="1">Uncharacterized protein</fullName>
    </submittedName>
</protein>
<comment type="caution">
    <text evidence="1">The sequence shown here is derived from an EMBL/GenBank/DDBJ whole genome shotgun (WGS) entry which is preliminary data.</text>
</comment>
<gene>
    <name evidence="1" type="ORF">BJ554DRAFT_7955</name>
</gene>
<organism evidence="1 2">
    <name type="scientific">Olpidium bornovanus</name>
    <dbReference type="NCBI Taxonomy" id="278681"/>
    <lineage>
        <taxon>Eukaryota</taxon>
        <taxon>Fungi</taxon>
        <taxon>Fungi incertae sedis</taxon>
        <taxon>Olpidiomycota</taxon>
        <taxon>Olpidiomycotina</taxon>
        <taxon>Olpidiomycetes</taxon>
        <taxon>Olpidiales</taxon>
        <taxon>Olpidiaceae</taxon>
        <taxon>Olpidium</taxon>
    </lineage>
</organism>
<dbReference type="AlphaFoldDB" id="A0A8H7ZVG5"/>
<dbReference type="EMBL" id="JAEFCI010005867">
    <property type="protein sequence ID" value="KAG5460045.1"/>
    <property type="molecule type" value="Genomic_DNA"/>
</dbReference>